<gene>
    <name evidence="1" type="ORF">DPMN_115748</name>
</gene>
<reference evidence="1" key="1">
    <citation type="journal article" date="2019" name="bioRxiv">
        <title>The Genome of the Zebra Mussel, Dreissena polymorpha: A Resource for Invasive Species Research.</title>
        <authorList>
            <person name="McCartney M.A."/>
            <person name="Auch B."/>
            <person name="Kono T."/>
            <person name="Mallez S."/>
            <person name="Zhang Y."/>
            <person name="Obille A."/>
            <person name="Becker A."/>
            <person name="Abrahante J.E."/>
            <person name="Garbe J."/>
            <person name="Badalamenti J.P."/>
            <person name="Herman A."/>
            <person name="Mangelson H."/>
            <person name="Liachko I."/>
            <person name="Sullivan S."/>
            <person name="Sone E.D."/>
            <person name="Koren S."/>
            <person name="Silverstein K.A.T."/>
            <person name="Beckman K.B."/>
            <person name="Gohl D.M."/>
        </authorList>
    </citation>
    <scope>NUCLEOTIDE SEQUENCE</scope>
    <source>
        <strain evidence="1">Duluth1</strain>
        <tissue evidence="1">Whole animal</tissue>
    </source>
</reference>
<keyword evidence="2" id="KW-1185">Reference proteome</keyword>
<name>A0A9D4QSR5_DREPO</name>
<dbReference type="AlphaFoldDB" id="A0A9D4QSR5"/>
<protein>
    <submittedName>
        <fullName evidence="1">Uncharacterized protein</fullName>
    </submittedName>
</protein>
<accession>A0A9D4QSR5</accession>
<dbReference type="Proteomes" id="UP000828390">
    <property type="component" value="Unassembled WGS sequence"/>
</dbReference>
<dbReference type="EMBL" id="JAIWYP010000004">
    <property type="protein sequence ID" value="KAH3842251.1"/>
    <property type="molecule type" value="Genomic_DNA"/>
</dbReference>
<sequence length="144" mass="16030">MSKFHEDWETMCLLDCSHKTAPLPGGHVFSLITTIFKLVRDIHISNVLTKFHDDLAKHVTSRVKKTLPPGGHIISIKLLTKFGEDQMPGMAHIELVTKFDNMIPLVLTQLLTKFGGGDWGFLGAMGVGVIQLLTKFGEDRMKTT</sequence>
<reference evidence="1" key="2">
    <citation type="submission" date="2020-11" db="EMBL/GenBank/DDBJ databases">
        <authorList>
            <person name="McCartney M.A."/>
            <person name="Auch B."/>
            <person name="Kono T."/>
            <person name="Mallez S."/>
            <person name="Becker A."/>
            <person name="Gohl D.M."/>
            <person name="Silverstein K.A.T."/>
            <person name="Koren S."/>
            <person name="Bechman K.B."/>
            <person name="Herman A."/>
            <person name="Abrahante J.E."/>
            <person name="Garbe J."/>
        </authorList>
    </citation>
    <scope>NUCLEOTIDE SEQUENCE</scope>
    <source>
        <strain evidence="1">Duluth1</strain>
        <tissue evidence="1">Whole animal</tissue>
    </source>
</reference>
<comment type="caution">
    <text evidence="1">The sequence shown here is derived from an EMBL/GenBank/DDBJ whole genome shotgun (WGS) entry which is preliminary data.</text>
</comment>
<evidence type="ECO:0000313" key="1">
    <source>
        <dbReference type="EMBL" id="KAH3842251.1"/>
    </source>
</evidence>
<evidence type="ECO:0000313" key="2">
    <source>
        <dbReference type="Proteomes" id="UP000828390"/>
    </source>
</evidence>
<proteinExistence type="predicted"/>
<organism evidence="1 2">
    <name type="scientific">Dreissena polymorpha</name>
    <name type="common">Zebra mussel</name>
    <name type="synonym">Mytilus polymorpha</name>
    <dbReference type="NCBI Taxonomy" id="45954"/>
    <lineage>
        <taxon>Eukaryota</taxon>
        <taxon>Metazoa</taxon>
        <taxon>Spiralia</taxon>
        <taxon>Lophotrochozoa</taxon>
        <taxon>Mollusca</taxon>
        <taxon>Bivalvia</taxon>
        <taxon>Autobranchia</taxon>
        <taxon>Heteroconchia</taxon>
        <taxon>Euheterodonta</taxon>
        <taxon>Imparidentia</taxon>
        <taxon>Neoheterodontei</taxon>
        <taxon>Myida</taxon>
        <taxon>Dreissenoidea</taxon>
        <taxon>Dreissenidae</taxon>
        <taxon>Dreissena</taxon>
    </lineage>
</organism>